<dbReference type="STRING" id="766136.BHF68_09980"/>
<reference evidence="4 5" key="1">
    <citation type="submission" date="2016-09" db="EMBL/GenBank/DDBJ databases">
        <title>Draft genome sequence for the type strain of Desulfuribacillus alkaliarsenatis AHT28, an obligately anaerobic, sulfidogenic bacterium isolated from Russian soda lake sediments.</title>
        <authorList>
            <person name="Abin C.A."/>
            <person name="Hollibaugh J.T."/>
        </authorList>
    </citation>
    <scope>NUCLEOTIDE SEQUENCE [LARGE SCALE GENOMIC DNA]</scope>
    <source>
        <strain evidence="4 5">AHT28</strain>
    </source>
</reference>
<feature type="domain" description="Protein kinase" evidence="3">
    <location>
        <begin position="126"/>
        <end position="491"/>
    </location>
</feature>
<dbReference type="InterPro" id="IPR004147">
    <property type="entry name" value="ABC1_dom"/>
</dbReference>
<name>A0A1E5G030_9FIRM</name>
<dbReference type="RefSeq" id="WP_069643979.1">
    <property type="nucleotide sequence ID" value="NZ_MIJE01000033.1"/>
</dbReference>
<dbReference type="EMBL" id="MIJE01000033">
    <property type="protein sequence ID" value="OEF96059.1"/>
    <property type="molecule type" value="Genomic_DNA"/>
</dbReference>
<dbReference type="InterPro" id="IPR000719">
    <property type="entry name" value="Prot_kinase_dom"/>
</dbReference>
<dbReference type="GO" id="GO:0005524">
    <property type="term" value="F:ATP binding"/>
    <property type="evidence" value="ECO:0007669"/>
    <property type="project" value="InterPro"/>
</dbReference>
<dbReference type="Proteomes" id="UP000094296">
    <property type="component" value="Unassembled WGS sequence"/>
</dbReference>
<feature type="transmembrane region" description="Helical" evidence="2">
    <location>
        <begin position="535"/>
        <end position="555"/>
    </location>
</feature>
<sequence length="560" mass="64219">MFKTRYRHISRYRKIVNTLAKHGFGFLIDQTRIIDLFGKDKHQEVLTSKIHAKKSRGERIRLVCEELGPTFIKLGQIASTRHDIFPEDIISELENLQDNVSSFSYTEVKKIIESELLQPIENIFLSVETEPIATASIGQVHKARLKSGQPVAVKVQRPDITETIETDLDILFDIARISENRTEWGKQYHLYELVDEFAFSIRSELNYLQEARNTERIKSNLKNTDYPIYIPEVIWDYTTKKVITLEYLDGEKLTKTTDKFINTDDKELIATTMIEAMFHMILNDGIFHADPHPGNMLLLENNSIGLLDFGMVGKASKSIQESFINILIGLMRKNTGTIVKAIHSIGIVPDGTDIKRFHQDIDVLRDKYYYVPFSEIHLGEAIKDLFAVTRKHGILVPTEFLLLAKALITLEGLVETLAPKLNIVQIAEPMGKKYLKTQYSPENLLRRFTEEAKDYSEILLDIPRLTKDLLQKTKEGKTNIEITVPKLDLFLRKLDTISNRLSFAIIMLSFSIIMVGLIVGSSLNRHQTVLWDVPAIEIGFIVATFMFLWLLISIFRSGRF</sequence>
<comment type="caution">
    <text evidence="4">The sequence shown here is derived from an EMBL/GenBank/DDBJ whole genome shotgun (WGS) entry which is preliminary data.</text>
</comment>
<dbReference type="PANTHER" id="PTHR10566">
    <property type="entry name" value="CHAPERONE-ACTIVITY OF BC1 COMPLEX CABC1 -RELATED"/>
    <property type="match status" value="1"/>
</dbReference>
<evidence type="ECO:0000256" key="2">
    <source>
        <dbReference type="SAM" id="Phobius"/>
    </source>
</evidence>
<dbReference type="SUPFAM" id="SSF56112">
    <property type="entry name" value="Protein kinase-like (PK-like)"/>
    <property type="match status" value="1"/>
</dbReference>
<organism evidence="4 5">
    <name type="scientific">Desulfuribacillus alkaliarsenatis</name>
    <dbReference type="NCBI Taxonomy" id="766136"/>
    <lineage>
        <taxon>Bacteria</taxon>
        <taxon>Bacillati</taxon>
        <taxon>Bacillota</taxon>
        <taxon>Desulfuribacillia</taxon>
        <taxon>Desulfuribacillales</taxon>
        <taxon>Desulfuribacillaceae</taxon>
        <taxon>Desulfuribacillus</taxon>
    </lineage>
</organism>
<keyword evidence="2" id="KW-1133">Transmembrane helix</keyword>
<evidence type="ECO:0000313" key="4">
    <source>
        <dbReference type="EMBL" id="OEF96059.1"/>
    </source>
</evidence>
<protein>
    <submittedName>
        <fullName evidence="4">ABC transporter</fullName>
    </submittedName>
</protein>
<accession>A0A1E5G030</accession>
<dbReference type="InterPro" id="IPR011009">
    <property type="entry name" value="Kinase-like_dom_sf"/>
</dbReference>
<evidence type="ECO:0000259" key="3">
    <source>
        <dbReference type="PROSITE" id="PS50011"/>
    </source>
</evidence>
<dbReference type="Gene3D" id="1.10.510.10">
    <property type="entry name" value="Transferase(Phosphotransferase) domain 1"/>
    <property type="match status" value="1"/>
</dbReference>
<dbReference type="GO" id="GO:0004672">
    <property type="term" value="F:protein kinase activity"/>
    <property type="evidence" value="ECO:0007669"/>
    <property type="project" value="InterPro"/>
</dbReference>
<dbReference type="InterPro" id="IPR050154">
    <property type="entry name" value="UbiB_kinase"/>
</dbReference>
<dbReference type="PANTHER" id="PTHR10566:SF113">
    <property type="entry name" value="PROTEIN ACTIVITY OF BC1 COMPLEX KINASE 7, CHLOROPLASTIC"/>
    <property type="match status" value="1"/>
</dbReference>
<dbReference type="Pfam" id="PF03109">
    <property type="entry name" value="ABC1"/>
    <property type="match status" value="1"/>
</dbReference>
<keyword evidence="2" id="KW-0472">Membrane</keyword>
<comment type="similarity">
    <text evidence="1">Belongs to the protein kinase superfamily. ADCK protein kinase family.</text>
</comment>
<evidence type="ECO:0000313" key="5">
    <source>
        <dbReference type="Proteomes" id="UP000094296"/>
    </source>
</evidence>
<dbReference type="AlphaFoldDB" id="A0A1E5G030"/>
<dbReference type="CDD" id="cd05121">
    <property type="entry name" value="ABC1_ADCK3-like"/>
    <property type="match status" value="1"/>
</dbReference>
<evidence type="ECO:0000256" key="1">
    <source>
        <dbReference type="ARBA" id="ARBA00009670"/>
    </source>
</evidence>
<keyword evidence="5" id="KW-1185">Reference proteome</keyword>
<dbReference type="PROSITE" id="PS50011">
    <property type="entry name" value="PROTEIN_KINASE_DOM"/>
    <property type="match status" value="1"/>
</dbReference>
<keyword evidence="2" id="KW-0812">Transmembrane</keyword>
<dbReference type="OrthoDB" id="9795390at2"/>
<proteinExistence type="inferred from homology"/>
<feature type="transmembrane region" description="Helical" evidence="2">
    <location>
        <begin position="501"/>
        <end position="523"/>
    </location>
</feature>
<gene>
    <name evidence="4" type="ORF">BHF68_09980</name>
</gene>